<accession>A0A016UWR9</accession>
<evidence type="ECO:0000313" key="2">
    <source>
        <dbReference type="Proteomes" id="UP000024635"/>
    </source>
</evidence>
<name>A0A016UWR9_9BILA</name>
<comment type="caution">
    <text evidence="1">The sequence shown here is derived from an EMBL/GenBank/DDBJ whole genome shotgun (WGS) entry which is preliminary data.</text>
</comment>
<dbReference type="EMBL" id="JARK01001359">
    <property type="protein sequence ID" value="EYC19879.1"/>
    <property type="molecule type" value="Genomic_DNA"/>
</dbReference>
<sequence length="95" mass="11019">MFKIDRYVSSEHTTLLQYPIAVLPDTLLDSRPFARVNCAHSVVSLELSFEVKRIIINQAINSKKALSPPERVVEFVEKYRIQSWIGLYHQCRSIN</sequence>
<evidence type="ECO:0000313" key="1">
    <source>
        <dbReference type="EMBL" id="EYC19879.1"/>
    </source>
</evidence>
<gene>
    <name evidence="1" type="primary">Acey_s0023.g763</name>
    <name evidence="1" type="ORF">Y032_0023g763</name>
</gene>
<proteinExistence type="predicted"/>
<protein>
    <submittedName>
        <fullName evidence="1">Uncharacterized protein</fullName>
    </submittedName>
</protein>
<dbReference type="AlphaFoldDB" id="A0A016UWR9"/>
<reference evidence="2" key="1">
    <citation type="journal article" date="2015" name="Nat. Genet.">
        <title>The genome and transcriptome of the zoonotic hookworm Ancylostoma ceylanicum identify infection-specific gene families.</title>
        <authorList>
            <person name="Schwarz E.M."/>
            <person name="Hu Y."/>
            <person name="Antoshechkin I."/>
            <person name="Miller M.M."/>
            <person name="Sternberg P.W."/>
            <person name="Aroian R.V."/>
        </authorList>
    </citation>
    <scope>NUCLEOTIDE SEQUENCE</scope>
    <source>
        <strain evidence="2">HY135</strain>
    </source>
</reference>
<dbReference type="Proteomes" id="UP000024635">
    <property type="component" value="Unassembled WGS sequence"/>
</dbReference>
<organism evidence="1 2">
    <name type="scientific">Ancylostoma ceylanicum</name>
    <dbReference type="NCBI Taxonomy" id="53326"/>
    <lineage>
        <taxon>Eukaryota</taxon>
        <taxon>Metazoa</taxon>
        <taxon>Ecdysozoa</taxon>
        <taxon>Nematoda</taxon>
        <taxon>Chromadorea</taxon>
        <taxon>Rhabditida</taxon>
        <taxon>Rhabditina</taxon>
        <taxon>Rhabditomorpha</taxon>
        <taxon>Strongyloidea</taxon>
        <taxon>Ancylostomatidae</taxon>
        <taxon>Ancylostomatinae</taxon>
        <taxon>Ancylostoma</taxon>
    </lineage>
</organism>
<keyword evidence="2" id="KW-1185">Reference proteome</keyword>